<dbReference type="SUPFAM" id="SSF100950">
    <property type="entry name" value="NagB/RpiA/CoA transferase-like"/>
    <property type="match status" value="1"/>
</dbReference>
<dbReference type="OrthoDB" id="5870696at2"/>
<dbReference type="InterPro" id="IPR037171">
    <property type="entry name" value="NagB/RpiA_transferase-like"/>
</dbReference>
<dbReference type="SUPFAM" id="SSF75445">
    <property type="entry name" value="D-ribose-5-phosphate isomerase (RpiA), lid domain"/>
    <property type="match status" value="1"/>
</dbReference>
<dbReference type="FunFam" id="3.40.50.1360:FF:000001">
    <property type="entry name" value="Ribose-5-phosphate isomerase A"/>
    <property type="match status" value="1"/>
</dbReference>
<dbReference type="RefSeq" id="WP_110569551.1">
    <property type="nucleotide sequence ID" value="NZ_CP137147.1"/>
</dbReference>
<protein>
    <recommendedName>
        <fullName evidence="3">Ribose-5-phosphate isomerase A</fullName>
        <ecNumber evidence="3">5.3.1.6</ecNumber>
    </recommendedName>
    <alternativeName>
        <fullName evidence="3">Phosphoriboisomerase A</fullName>
        <shortName evidence="3">PRI</shortName>
    </alternativeName>
</protein>
<dbReference type="EMBL" id="NKUA01000013">
    <property type="protein sequence ID" value="PYD78530.1"/>
    <property type="molecule type" value="Genomic_DNA"/>
</dbReference>
<feature type="binding site" evidence="3">
    <location>
        <position position="130"/>
    </location>
    <ligand>
        <name>substrate</name>
    </ligand>
</feature>
<accession>A0A318QJD1</accession>
<dbReference type="EC" id="5.3.1.6" evidence="3"/>
<evidence type="ECO:0000256" key="2">
    <source>
        <dbReference type="ARBA" id="ARBA00023235"/>
    </source>
</evidence>
<dbReference type="Gene3D" id="3.40.50.1360">
    <property type="match status" value="1"/>
</dbReference>
<dbReference type="Pfam" id="PF06026">
    <property type="entry name" value="Rib_5-P_isom_A"/>
    <property type="match status" value="1"/>
</dbReference>
<dbReference type="InterPro" id="IPR020672">
    <property type="entry name" value="Ribose5P_isomerase_typA_subgr"/>
</dbReference>
<dbReference type="NCBIfam" id="TIGR00021">
    <property type="entry name" value="rpiA"/>
    <property type="match status" value="1"/>
</dbReference>
<evidence type="ECO:0000313" key="4">
    <source>
        <dbReference type="EMBL" id="PYD78530.1"/>
    </source>
</evidence>
<gene>
    <name evidence="3" type="primary">rpiA</name>
    <name evidence="4" type="ORF">CFR77_10715</name>
</gene>
<dbReference type="Gene3D" id="3.30.70.260">
    <property type="match status" value="1"/>
</dbReference>
<comment type="catalytic activity">
    <reaction evidence="1 3">
        <text>aldehydo-D-ribose 5-phosphate = D-ribulose 5-phosphate</text>
        <dbReference type="Rhea" id="RHEA:14657"/>
        <dbReference type="ChEBI" id="CHEBI:58121"/>
        <dbReference type="ChEBI" id="CHEBI:58273"/>
        <dbReference type="EC" id="5.3.1.6"/>
    </reaction>
</comment>
<reference evidence="4 5" key="1">
    <citation type="submission" date="2017-07" db="EMBL/GenBank/DDBJ databases">
        <title>A draft genome sequence of Komagataeibacter sucrofermentans LMG 18788.</title>
        <authorList>
            <person name="Skraban J."/>
            <person name="Cleenwerck I."/>
            <person name="Vandamme P."/>
            <person name="Trcek J."/>
        </authorList>
    </citation>
    <scope>NUCLEOTIDE SEQUENCE [LARGE SCALE GENOMIC DNA]</scope>
    <source>
        <strain evidence="4 5">LMG 18788</strain>
    </source>
</reference>
<comment type="pathway">
    <text evidence="3">Carbohydrate degradation; pentose phosphate pathway; D-ribose 5-phosphate from D-ribulose 5-phosphate (non-oxidative stage): step 1/1.</text>
</comment>
<dbReference type="NCBIfam" id="NF001924">
    <property type="entry name" value="PRK00702.1"/>
    <property type="match status" value="1"/>
</dbReference>
<dbReference type="InterPro" id="IPR004788">
    <property type="entry name" value="Ribose5P_isomerase_type_A"/>
</dbReference>
<feature type="active site" description="Proton acceptor" evidence="3">
    <location>
        <position position="112"/>
    </location>
</feature>
<dbReference type="CDD" id="cd01398">
    <property type="entry name" value="RPI_A"/>
    <property type="match status" value="1"/>
</dbReference>
<dbReference type="UniPathway" id="UPA00115">
    <property type="reaction ID" value="UER00412"/>
</dbReference>
<comment type="caution">
    <text evidence="4">The sequence shown here is derived from an EMBL/GenBank/DDBJ whole genome shotgun (WGS) entry which is preliminary data.</text>
</comment>
<comment type="similarity">
    <text evidence="3">Belongs to the ribose 5-phosphate isomerase family.</text>
</comment>
<dbReference type="PANTHER" id="PTHR43748:SF3">
    <property type="entry name" value="RIBOSE-5-PHOSPHATE ISOMERASE 3, CHLOROPLASTIC-RELATED"/>
    <property type="match status" value="1"/>
</dbReference>
<dbReference type="Proteomes" id="UP000247814">
    <property type="component" value="Unassembled WGS sequence"/>
</dbReference>
<feature type="binding site" evidence="3">
    <location>
        <begin position="89"/>
        <end position="92"/>
    </location>
    <ligand>
        <name>substrate</name>
    </ligand>
</feature>
<dbReference type="AlphaFoldDB" id="A0A318QJD1"/>
<dbReference type="InterPro" id="IPR050262">
    <property type="entry name" value="Ribose-5P_isomerase"/>
</dbReference>
<keyword evidence="2 3" id="KW-0413">Isomerase</keyword>
<dbReference type="GO" id="GO:0004751">
    <property type="term" value="F:ribose-5-phosphate isomerase activity"/>
    <property type="evidence" value="ECO:0007669"/>
    <property type="project" value="UniProtKB-UniRule"/>
</dbReference>
<comment type="subunit">
    <text evidence="3">Homodimer.</text>
</comment>
<organism evidence="4 5">
    <name type="scientific">Komagataeibacter sucrofermentans</name>
    <dbReference type="NCBI Taxonomy" id="1053551"/>
    <lineage>
        <taxon>Bacteria</taxon>
        <taxon>Pseudomonadati</taxon>
        <taxon>Pseudomonadota</taxon>
        <taxon>Alphaproteobacteria</taxon>
        <taxon>Acetobacterales</taxon>
        <taxon>Acetobacteraceae</taxon>
        <taxon>Komagataeibacter</taxon>
    </lineage>
</organism>
<dbReference type="PANTHER" id="PTHR43748">
    <property type="entry name" value="RIBOSE-5-PHOSPHATE ISOMERASE 3, CHLOROPLASTIC-RELATED"/>
    <property type="match status" value="1"/>
</dbReference>
<feature type="binding site" evidence="3">
    <location>
        <begin position="103"/>
        <end position="106"/>
    </location>
    <ligand>
        <name>substrate</name>
    </ligand>
</feature>
<keyword evidence="5" id="KW-1185">Reference proteome</keyword>
<evidence type="ECO:0000313" key="5">
    <source>
        <dbReference type="Proteomes" id="UP000247814"/>
    </source>
</evidence>
<feature type="binding site" evidence="3">
    <location>
        <begin position="34"/>
        <end position="37"/>
    </location>
    <ligand>
        <name>substrate</name>
    </ligand>
</feature>
<dbReference type="HAMAP" id="MF_00170">
    <property type="entry name" value="Rib_5P_isom_A"/>
    <property type="match status" value="1"/>
</dbReference>
<proteinExistence type="inferred from homology"/>
<name>A0A318QJD1_9PROT</name>
<dbReference type="GO" id="GO:0009052">
    <property type="term" value="P:pentose-phosphate shunt, non-oxidative branch"/>
    <property type="evidence" value="ECO:0007669"/>
    <property type="project" value="UniProtKB-UniRule"/>
</dbReference>
<sequence>MSTHNADPRAELKRQAAIEAADMVKEGMVVGLGSGSTSAFMIEELGRRWADGLRFSAIPTSERSAEQARSHGIKLVTFATHPQIDIDIDGADEVERGSLNLIKGLGGALFREKIVAAAARKFVVVVDDSKIVDRLGARVPVPVEVANFGWTSTARQLEALGAKISQRLDRGGNVFVTDGGNMILDCHFGPIADSVGLQRELEQIVGVIETGLFIGRTSEVIVATADGLQRLGVA</sequence>
<comment type="function">
    <text evidence="3">Catalyzes the reversible conversion of ribose-5-phosphate to ribulose 5-phosphate.</text>
</comment>
<evidence type="ECO:0000256" key="3">
    <source>
        <dbReference type="HAMAP-Rule" id="MF_00170"/>
    </source>
</evidence>
<evidence type="ECO:0000256" key="1">
    <source>
        <dbReference type="ARBA" id="ARBA00001713"/>
    </source>
</evidence>